<dbReference type="Proteomes" id="UP001642487">
    <property type="component" value="Chromosome 3"/>
</dbReference>
<reference evidence="2 3" key="1">
    <citation type="submission" date="2024-03" db="EMBL/GenBank/DDBJ databases">
        <authorList>
            <person name="Gkanogiannis A."/>
            <person name="Becerra Lopez-Lavalle L."/>
        </authorList>
    </citation>
    <scope>NUCLEOTIDE SEQUENCE [LARGE SCALE GENOMIC DNA]</scope>
</reference>
<accession>A0ABP0YDZ2</accession>
<evidence type="ECO:0000313" key="2">
    <source>
        <dbReference type="EMBL" id="CAK9317875.1"/>
    </source>
</evidence>
<sequence length="114" mass="13148">MHFIQEKFMRNPIRFLIEYRSLIKKVEIGFFCLVYFPLIFLIGPVLKQEIGIFLQESPITSLLNDLLCGIHFGGVKNAGFSVGQKWRKLFFWFSKPKGFGGIWKAFGIGKPSND</sequence>
<evidence type="ECO:0000256" key="1">
    <source>
        <dbReference type="SAM" id="Phobius"/>
    </source>
</evidence>
<keyword evidence="1" id="KW-0472">Membrane</keyword>
<evidence type="ECO:0000313" key="3">
    <source>
        <dbReference type="Proteomes" id="UP001642487"/>
    </source>
</evidence>
<name>A0ABP0YDZ2_9ROSI</name>
<feature type="transmembrane region" description="Helical" evidence="1">
    <location>
        <begin position="28"/>
        <end position="46"/>
    </location>
</feature>
<keyword evidence="1" id="KW-1133">Transmembrane helix</keyword>
<keyword evidence="3" id="KW-1185">Reference proteome</keyword>
<organism evidence="2 3">
    <name type="scientific">Citrullus colocynthis</name>
    <name type="common">colocynth</name>
    <dbReference type="NCBI Taxonomy" id="252529"/>
    <lineage>
        <taxon>Eukaryota</taxon>
        <taxon>Viridiplantae</taxon>
        <taxon>Streptophyta</taxon>
        <taxon>Embryophyta</taxon>
        <taxon>Tracheophyta</taxon>
        <taxon>Spermatophyta</taxon>
        <taxon>Magnoliopsida</taxon>
        <taxon>eudicotyledons</taxon>
        <taxon>Gunneridae</taxon>
        <taxon>Pentapetalae</taxon>
        <taxon>rosids</taxon>
        <taxon>fabids</taxon>
        <taxon>Cucurbitales</taxon>
        <taxon>Cucurbitaceae</taxon>
        <taxon>Benincaseae</taxon>
        <taxon>Citrullus</taxon>
    </lineage>
</organism>
<dbReference type="EMBL" id="OZ021737">
    <property type="protein sequence ID" value="CAK9317875.1"/>
    <property type="molecule type" value="Genomic_DNA"/>
</dbReference>
<proteinExistence type="predicted"/>
<keyword evidence="1" id="KW-0812">Transmembrane</keyword>
<gene>
    <name evidence="2" type="ORF">CITCOLO1_LOCUS9826</name>
</gene>
<protein>
    <submittedName>
        <fullName evidence="2">Uncharacterized protein</fullName>
    </submittedName>
</protein>